<name>A0A1G9VA57_9ACTN</name>
<dbReference type="STRING" id="310781.SAMN05216259_101190"/>
<protein>
    <submittedName>
        <fullName evidence="1">Uracil DNA glycosylase superfamily protein</fullName>
    </submittedName>
</protein>
<keyword evidence="2" id="KW-1185">Reference proteome</keyword>
<dbReference type="AlphaFoldDB" id="A0A1G9VA57"/>
<organism evidence="1 2">
    <name type="scientific">Actinacidiphila guanduensis</name>
    <dbReference type="NCBI Taxonomy" id="310781"/>
    <lineage>
        <taxon>Bacteria</taxon>
        <taxon>Bacillati</taxon>
        <taxon>Actinomycetota</taxon>
        <taxon>Actinomycetes</taxon>
        <taxon>Kitasatosporales</taxon>
        <taxon>Streptomycetaceae</taxon>
        <taxon>Actinacidiphila</taxon>
    </lineage>
</organism>
<evidence type="ECO:0000313" key="1">
    <source>
        <dbReference type="EMBL" id="SDM68936.1"/>
    </source>
</evidence>
<dbReference type="EMBL" id="FNIE01000001">
    <property type="protein sequence ID" value="SDM68936.1"/>
    <property type="molecule type" value="Genomic_DNA"/>
</dbReference>
<sequence length="216" mass="23279">MVDTGRFWELLRALPVPQDAEYLYGDDPHGRLREANLRHYLELLADIGPRVMLVGEAPGYRGHTVTGVPFMSMRQVGARPGLITGRPEGDGFTPPEAPAATWESSSDTVWSAMADWRGPLPLFWGVYPLHPHEPGRPATNRTPRAAEIAAGTPVALALAEAFGITTFAAVGRKAEAALSRNGIPATPIRHPAQGGARIFTTQLAALNEAQQHPRPS</sequence>
<dbReference type="SUPFAM" id="SSF52141">
    <property type="entry name" value="Uracil-DNA glycosylase-like"/>
    <property type="match status" value="1"/>
</dbReference>
<evidence type="ECO:0000313" key="2">
    <source>
        <dbReference type="Proteomes" id="UP000199341"/>
    </source>
</evidence>
<dbReference type="CDD" id="cd10035">
    <property type="entry name" value="UDG_like"/>
    <property type="match status" value="1"/>
</dbReference>
<accession>A0A1G9VA57</accession>
<dbReference type="Proteomes" id="UP000199341">
    <property type="component" value="Unassembled WGS sequence"/>
</dbReference>
<dbReference type="InterPro" id="IPR036895">
    <property type="entry name" value="Uracil-DNA_glycosylase-like_sf"/>
</dbReference>
<proteinExistence type="predicted"/>
<dbReference type="OrthoDB" id="4977218at2"/>
<gene>
    <name evidence="1" type="ORF">SAMN05216259_101190</name>
</gene>
<dbReference type="RefSeq" id="WP_093782283.1">
    <property type="nucleotide sequence ID" value="NZ_FNIE01000001.1"/>
</dbReference>
<dbReference type="Gene3D" id="3.40.470.10">
    <property type="entry name" value="Uracil-DNA glycosylase-like domain"/>
    <property type="match status" value="1"/>
</dbReference>
<reference evidence="1 2" key="1">
    <citation type="submission" date="2016-10" db="EMBL/GenBank/DDBJ databases">
        <authorList>
            <person name="de Groot N.N."/>
        </authorList>
    </citation>
    <scope>NUCLEOTIDE SEQUENCE [LARGE SCALE GENOMIC DNA]</scope>
    <source>
        <strain evidence="1 2">CGMCC 4.2022</strain>
    </source>
</reference>